<dbReference type="SUPFAM" id="SSF51713">
    <property type="entry name" value="tRNA-guanine transglycosylase"/>
    <property type="match status" value="1"/>
</dbReference>
<sequence>MKDLSKFRKDYAIYTPAISSAYSGFLSRPDNRELGEELTWLKKDKSFFYPCNLYSAGHAELDLEKSKERDWFMYNRDKEDTLIIGDSGGFQIAKGKLKFDWSDEFGKSANNTRMQILRWLEAMSDMAMTIDYPTWNITNPDSPVKDFDHCIKGTLYNLDFFVDNKENPDTRFLNILHGRNEEECLAWYNAVKKVPLDGWAIGGRTKFQFYDSIRRLLQMRDDGAFEEGRDWLHMLGLSKVTAGIAATILQKVLRTHVNPNIQLSYDSASPYLTAAFGNYYYDRELSNKKLGFKTASIPKNKELLTSEKHWHAANPLFQGRMFKEMMDAEKKHLWKTSGYIYVMYHNTHFLVTTLEDIHRFFDLPRSDAKYYFPRDIFNLEDVLMEIFRPGADYEKLIDQHRDLLNNCVSKEFELHDEEGTSLTFSSLFAMPGEHESKLTDETGETGAFIKETLEDAERE</sequence>
<dbReference type="AlphaFoldDB" id="A0A0F9FG06"/>
<protein>
    <submittedName>
        <fullName evidence="1">Uncharacterized protein</fullName>
    </submittedName>
</protein>
<reference evidence="1" key="1">
    <citation type="journal article" date="2015" name="Nature">
        <title>Complex archaea that bridge the gap between prokaryotes and eukaryotes.</title>
        <authorList>
            <person name="Spang A."/>
            <person name="Saw J.H."/>
            <person name="Jorgensen S.L."/>
            <person name="Zaremba-Niedzwiedzka K."/>
            <person name="Martijn J."/>
            <person name="Lind A.E."/>
            <person name="van Eijk R."/>
            <person name="Schleper C."/>
            <person name="Guy L."/>
            <person name="Ettema T.J."/>
        </authorList>
    </citation>
    <scope>NUCLEOTIDE SEQUENCE</scope>
</reference>
<organism evidence="1">
    <name type="scientific">marine sediment metagenome</name>
    <dbReference type="NCBI Taxonomy" id="412755"/>
    <lineage>
        <taxon>unclassified sequences</taxon>
        <taxon>metagenomes</taxon>
        <taxon>ecological metagenomes</taxon>
    </lineage>
</organism>
<dbReference type="GO" id="GO:0006400">
    <property type="term" value="P:tRNA modification"/>
    <property type="evidence" value="ECO:0007669"/>
    <property type="project" value="InterPro"/>
</dbReference>
<dbReference type="InterPro" id="IPR036511">
    <property type="entry name" value="TGT-like_sf"/>
</dbReference>
<dbReference type="Gene3D" id="3.20.20.105">
    <property type="entry name" value="Queuine tRNA-ribosyltransferase-like"/>
    <property type="match status" value="1"/>
</dbReference>
<name>A0A0F9FG06_9ZZZZ</name>
<evidence type="ECO:0000313" key="1">
    <source>
        <dbReference type="EMBL" id="KKL85233.1"/>
    </source>
</evidence>
<gene>
    <name evidence="1" type="ORF">LCGC14_1956800</name>
</gene>
<accession>A0A0F9FG06</accession>
<dbReference type="EMBL" id="LAZR01021465">
    <property type="protein sequence ID" value="KKL85233.1"/>
    <property type="molecule type" value="Genomic_DNA"/>
</dbReference>
<proteinExistence type="predicted"/>
<comment type="caution">
    <text evidence="1">The sequence shown here is derived from an EMBL/GenBank/DDBJ whole genome shotgun (WGS) entry which is preliminary data.</text>
</comment>